<dbReference type="KEGG" id="dol:Dole_2498"/>
<gene>
    <name evidence="4" type="ordered locus">Dole_2498</name>
</gene>
<protein>
    <recommendedName>
        <fullName evidence="3">Rho termination factor-like N-terminal domain-containing protein</fullName>
    </recommendedName>
</protein>
<evidence type="ECO:0000313" key="4">
    <source>
        <dbReference type="EMBL" id="ABW68302.1"/>
    </source>
</evidence>
<dbReference type="EMBL" id="CP000859">
    <property type="protein sequence ID" value="ABW68302.1"/>
    <property type="molecule type" value="Genomic_DNA"/>
</dbReference>
<evidence type="ECO:0000259" key="3">
    <source>
        <dbReference type="SMART" id="SM00959"/>
    </source>
</evidence>
<reference evidence="4 5" key="1">
    <citation type="submission" date="2007-10" db="EMBL/GenBank/DDBJ databases">
        <title>Complete sequence of Desulfococcus oleovorans Hxd3.</title>
        <authorList>
            <consortium name="US DOE Joint Genome Institute"/>
            <person name="Copeland A."/>
            <person name="Lucas S."/>
            <person name="Lapidus A."/>
            <person name="Barry K."/>
            <person name="Glavina del Rio T."/>
            <person name="Dalin E."/>
            <person name="Tice H."/>
            <person name="Pitluck S."/>
            <person name="Kiss H."/>
            <person name="Brettin T."/>
            <person name="Bruce D."/>
            <person name="Detter J.C."/>
            <person name="Han C."/>
            <person name="Schmutz J."/>
            <person name="Larimer F."/>
            <person name="Land M."/>
            <person name="Hauser L."/>
            <person name="Kyrpides N."/>
            <person name="Kim E."/>
            <person name="Wawrik B."/>
            <person name="Richardson P."/>
        </authorList>
    </citation>
    <scope>NUCLEOTIDE SEQUENCE [LARGE SCALE GENOMIC DNA]</scope>
    <source>
        <strain evidence="5">DSM 6200 / JCM 39069 / Hxd3</strain>
    </source>
</reference>
<feature type="domain" description="Rho termination factor-like N-terminal" evidence="3">
    <location>
        <begin position="30"/>
        <end position="73"/>
    </location>
</feature>
<dbReference type="RefSeq" id="WP_012175914.1">
    <property type="nucleotide sequence ID" value="NC_009943.1"/>
</dbReference>
<dbReference type="AlphaFoldDB" id="A8ZW68"/>
<name>A8ZW68_DESOH</name>
<evidence type="ECO:0000256" key="2">
    <source>
        <dbReference type="SAM" id="MobiDB-lite"/>
    </source>
</evidence>
<dbReference type="eggNOG" id="ENOG5033IDE">
    <property type="taxonomic scope" value="Bacteria"/>
</dbReference>
<feature type="compositionally biased region" description="Basic and acidic residues" evidence="2">
    <location>
        <begin position="1"/>
        <end position="18"/>
    </location>
</feature>
<organism evidence="4 5">
    <name type="scientific">Desulfosudis oleivorans (strain DSM 6200 / JCM 39069 / Hxd3)</name>
    <name type="common">Desulfococcus oleovorans</name>
    <dbReference type="NCBI Taxonomy" id="96561"/>
    <lineage>
        <taxon>Bacteria</taxon>
        <taxon>Pseudomonadati</taxon>
        <taxon>Thermodesulfobacteriota</taxon>
        <taxon>Desulfobacteria</taxon>
        <taxon>Desulfobacterales</taxon>
        <taxon>Desulfosudaceae</taxon>
        <taxon>Desulfosudis</taxon>
    </lineage>
</organism>
<keyword evidence="1" id="KW-0175">Coiled coil</keyword>
<dbReference type="HOGENOM" id="CLU_159854_0_0_7"/>
<proteinExistence type="predicted"/>
<dbReference type="InterPro" id="IPR011112">
    <property type="entry name" value="Rho-like_N"/>
</dbReference>
<feature type="coiled-coil region" evidence="1">
    <location>
        <begin position="75"/>
        <end position="102"/>
    </location>
</feature>
<dbReference type="SMART" id="SM00959">
    <property type="entry name" value="Rho_N"/>
    <property type="match status" value="1"/>
</dbReference>
<accession>A8ZW68</accession>
<feature type="region of interest" description="Disordered" evidence="2">
    <location>
        <begin position="1"/>
        <end position="33"/>
    </location>
</feature>
<evidence type="ECO:0000256" key="1">
    <source>
        <dbReference type="SAM" id="Coils"/>
    </source>
</evidence>
<dbReference type="GO" id="GO:0006353">
    <property type="term" value="P:DNA-templated transcription termination"/>
    <property type="evidence" value="ECO:0007669"/>
    <property type="project" value="InterPro"/>
</dbReference>
<dbReference type="STRING" id="96561.Dole_2498"/>
<dbReference type="Proteomes" id="UP000008561">
    <property type="component" value="Chromosome"/>
</dbReference>
<keyword evidence="5" id="KW-1185">Reference proteome</keyword>
<dbReference type="Pfam" id="PF07498">
    <property type="entry name" value="Rho_N"/>
    <property type="match status" value="1"/>
</dbReference>
<sequence>MTEEEKAMEATGAEEKAPEAPAQESGEEKPLEKMTATELREVAKTIPEITGAHGMKKDELLAVIREARGIVVEEVKKDLTALQQLKGSIRELKKERAAALGADDAAKATRLRRRISKLKKKTRRAIKAA</sequence>
<evidence type="ECO:0000313" key="5">
    <source>
        <dbReference type="Proteomes" id="UP000008561"/>
    </source>
</evidence>